<dbReference type="InterPro" id="IPR002049">
    <property type="entry name" value="LE_dom"/>
</dbReference>
<dbReference type="CDD" id="cd00055">
    <property type="entry name" value="EGF_Lam"/>
    <property type="match status" value="1"/>
</dbReference>
<accession>A0ABV0UTS8</accession>
<evidence type="ECO:0000313" key="2">
    <source>
        <dbReference type="EMBL" id="MEQ2247805.1"/>
    </source>
</evidence>
<organism evidence="2 3">
    <name type="scientific">Ilyodon furcidens</name>
    <name type="common">goldbreast splitfin</name>
    <dbReference type="NCBI Taxonomy" id="33524"/>
    <lineage>
        <taxon>Eukaryota</taxon>
        <taxon>Metazoa</taxon>
        <taxon>Chordata</taxon>
        <taxon>Craniata</taxon>
        <taxon>Vertebrata</taxon>
        <taxon>Euteleostomi</taxon>
        <taxon>Actinopterygii</taxon>
        <taxon>Neopterygii</taxon>
        <taxon>Teleostei</taxon>
        <taxon>Neoteleostei</taxon>
        <taxon>Acanthomorphata</taxon>
        <taxon>Ovalentaria</taxon>
        <taxon>Atherinomorphae</taxon>
        <taxon>Cyprinodontiformes</taxon>
        <taxon>Goodeidae</taxon>
        <taxon>Ilyodon</taxon>
    </lineage>
</organism>
<evidence type="ECO:0000259" key="1">
    <source>
        <dbReference type="PROSITE" id="PS01248"/>
    </source>
</evidence>
<evidence type="ECO:0000313" key="3">
    <source>
        <dbReference type="Proteomes" id="UP001482620"/>
    </source>
</evidence>
<proteinExistence type="predicted"/>
<dbReference type="Pfam" id="PF00053">
    <property type="entry name" value="EGF_laminin"/>
    <property type="match status" value="1"/>
</dbReference>
<sequence>MSLDCGRKPEYPVRAHACIRGPANSMQKDLQGHSATNSPPTFIVCSGICTCKTGVYGPKCDECHPGFFHFSNTGCRPCQCNNHTNYCHPQSV</sequence>
<feature type="domain" description="Laminin EGF-like" evidence="1">
    <location>
        <begin position="49"/>
        <end position="80"/>
    </location>
</feature>
<dbReference type="Proteomes" id="UP001482620">
    <property type="component" value="Unassembled WGS sequence"/>
</dbReference>
<protein>
    <recommendedName>
        <fullName evidence="1">Laminin EGF-like domain-containing protein</fullName>
    </recommendedName>
</protein>
<reference evidence="2 3" key="1">
    <citation type="submission" date="2021-06" db="EMBL/GenBank/DDBJ databases">
        <authorList>
            <person name="Palmer J.M."/>
        </authorList>
    </citation>
    <scope>NUCLEOTIDE SEQUENCE [LARGE SCALE GENOMIC DNA]</scope>
    <source>
        <strain evidence="3">if_2019</strain>
        <tissue evidence="2">Muscle</tissue>
    </source>
</reference>
<comment type="caution">
    <text evidence="2">The sequence shown here is derived from an EMBL/GenBank/DDBJ whole genome shotgun (WGS) entry which is preliminary data.</text>
</comment>
<dbReference type="PROSITE" id="PS01248">
    <property type="entry name" value="EGF_LAM_1"/>
    <property type="match status" value="1"/>
</dbReference>
<dbReference type="EMBL" id="JAHRIQ010082118">
    <property type="protein sequence ID" value="MEQ2247805.1"/>
    <property type="molecule type" value="Genomic_DNA"/>
</dbReference>
<gene>
    <name evidence="2" type="ORF">ILYODFUR_012819</name>
</gene>
<keyword evidence="3" id="KW-1185">Reference proteome</keyword>
<name>A0ABV0UTS8_9TELE</name>
<dbReference type="SUPFAM" id="SSF57196">
    <property type="entry name" value="EGF/Laminin"/>
    <property type="match status" value="1"/>
</dbReference>
<dbReference type="Gene3D" id="2.10.25.10">
    <property type="entry name" value="Laminin"/>
    <property type="match status" value="1"/>
</dbReference>